<dbReference type="SUPFAM" id="SSF48452">
    <property type="entry name" value="TPR-like"/>
    <property type="match status" value="1"/>
</dbReference>
<proteinExistence type="predicted"/>
<dbReference type="PROSITE" id="PS50181">
    <property type="entry name" value="FBOX"/>
    <property type="match status" value="1"/>
</dbReference>
<dbReference type="GO" id="GO:0019005">
    <property type="term" value="C:SCF ubiquitin ligase complex"/>
    <property type="evidence" value="ECO:0007669"/>
    <property type="project" value="TreeGrafter"/>
</dbReference>
<dbReference type="OrthoDB" id="2229346at2759"/>
<dbReference type="Gene3D" id="3.80.10.10">
    <property type="entry name" value="Ribonuclease Inhibitor"/>
    <property type="match status" value="2"/>
</dbReference>
<sequence>MFDSSASKKHKIPDNPESTRIDTKNNNVLDQAVGMTKVALSNADYDAAIGLSTPAIHDFLNNVINLLRMRAAAWAQKGQYDKALQDTSAIMTYAPMDPTGYLCTARQYAEQGFQVRAIDVLKRGLERVPTNDQQYETLWKEKQQAKKRYAHRLDVFAYVPCDVVFRIIEFIPLETITQCTRVSSSWRGYIVNDPKLWQRIDVYSFTGEGVLSPYKLLPSISHHVKELSLPQGKQAKNCTELIKTLDFSNLQSLRVKRTVPSYKLQNHYSQLCSALTNIANTLELLDVYFEGTDDIPHLSDILSICRSLTTIKFTTKVPEAITTSLSLTYLTKLTNIELSTTDRIHSSDLQNLFQHSPHLRSLYIYVCRDDIYDTVQKYCPKLEELSVNGRAWWVRKRHFSFDEVDNKNNNNNSTPSPPSSPPSTGGLKVLTCHSLESPISIISALEKHHTTLQSLEIRIMFGLQLIEFPHHFAAYPITNLKFFRIDYIPLAVCLQLDTLLKLTPNLQCLHLCNSRHNLIPDNTFKAIAAMPRITEIRLIRCNFNASKLEELLKAYGSNTTKSSSLDTLSIKDCAGLRDSILETCAKIQSLSDITISMSEGKMNKESVKTFIQDVALLPHLKQLCIGHTEMTEEDLQALSGNPSLSLIHLISIHGVTQTQIKHVIPSNVTVRF</sequence>
<dbReference type="EMBL" id="JAEPRB010000036">
    <property type="protein sequence ID" value="KAG2224842.1"/>
    <property type="molecule type" value="Genomic_DNA"/>
</dbReference>
<reference evidence="3 4" key="1">
    <citation type="submission" date="2020-12" db="EMBL/GenBank/DDBJ databases">
        <title>Metabolic potential, ecology and presence of endohyphal bacteria is reflected in genomic diversity of Mucoromycotina.</title>
        <authorList>
            <person name="Muszewska A."/>
            <person name="Okrasinska A."/>
            <person name="Steczkiewicz K."/>
            <person name="Drgas O."/>
            <person name="Orlowska M."/>
            <person name="Perlinska-Lenart U."/>
            <person name="Aleksandrzak-Piekarczyk T."/>
            <person name="Szatraj K."/>
            <person name="Zielenkiewicz U."/>
            <person name="Pilsyk S."/>
            <person name="Malc E."/>
            <person name="Mieczkowski P."/>
            <person name="Kruszewska J.S."/>
            <person name="Biernat P."/>
            <person name="Pawlowska J."/>
        </authorList>
    </citation>
    <scope>NUCLEOTIDE SEQUENCE [LARGE SCALE GENOMIC DNA]</scope>
    <source>
        <strain evidence="3 4">CBS 142.35</strain>
    </source>
</reference>
<dbReference type="Proteomes" id="UP000646827">
    <property type="component" value="Unassembled WGS sequence"/>
</dbReference>
<dbReference type="Gene3D" id="1.25.40.10">
    <property type="entry name" value="Tetratricopeptide repeat domain"/>
    <property type="match status" value="1"/>
</dbReference>
<dbReference type="InterPro" id="IPR036047">
    <property type="entry name" value="F-box-like_dom_sf"/>
</dbReference>
<name>A0A8H7VMX8_9FUNG</name>
<dbReference type="GO" id="GO:0031146">
    <property type="term" value="P:SCF-dependent proteasomal ubiquitin-dependent protein catabolic process"/>
    <property type="evidence" value="ECO:0007669"/>
    <property type="project" value="TreeGrafter"/>
</dbReference>
<protein>
    <recommendedName>
        <fullName evidence="2">F-box domain-containing protein</fullName>
    </recommendedName>
</protein>
<feature type="region of interest" description="Disordered" evidence="1">
    <location>
        <begin position="404"/>
        <end position="425"/>
    </location>
</feature>
<keyword evidence="4" id="KW-1185">Reference proteome</keyword>
<evidence type="ECO:0000313" key="4">
    <source>
        <dbReference type="Proteomes" id="UP000646827"/>
    </source>
</evidence>
<dbReference type="PANTHER" id="PTHR13318:SF247">
    <property type="entry name" value="GH16156P"/>
    <property type="match status" value="1"/>
</dbReference>
<feature type="domain" description="F-box" evidence="2">
    <location>
        <begin position="153"/>
        <end position="200"/>
    </location>
</feature>
<dbReference type="InterPro" id="IPR001810">
    <property type="entry name" value="F-box_dom"/>
</dbReference>
<dbReference type="InterPro" id="IPR011990">
    <property type="entry name" value="TPR-like_helical_dom_sf"/>
</dbReference>
<dbReference type="SUPFAM" id="SSF52047">
    <property type="entry name" value="RNI-like"/>
    <property type="match status" value="2"/>
</dbReference>
<gene>
    <name evidence="3" type="ORF">INT45_008024</name>
</gene>
<evidence type="ECO:0000256" key="1">
    <source>
        <dbReference type="SAM" id="MobiDB-lite"/>
    </source>
</evidence>
<dbReference type="Gene3D" id="1.20.1280.50">
    <property type="match status" value="1"/>
</dbReference>
<evidence type="ECO:0000259" key="2">
    <source>
        <dbReference type="PROSITE" id="PS50181"/>
    </source>
</evidence>
<dbReference type="PANTHER" id="PTHR13318">
    <property type="entry name" value="PARTNER OF PAIRED, ISOFORM B-RELATED"/>
    <property type="match status" value="1"/>
</dbReference>
<dbReference type="SUPFAM" id="SSF81383">
    <property type="entry name" value="F-box domain"/>
    <property type="match status" value="1"/>
</dbReference>
<dbReference type="AlphaFoldDB" id="A0A8H7VMX8"/>
<evidence type="ECO:0000313" key="3">
    <source>
        <dbReference type="EMBL" id="KAG2224842.1"/>
    </source>
</evidence>
<dbReference type="InterPro" id="IPR032675">
    <property type="entry name" value="LRR_dom_sf"/>
</dbReference>
<accession>A0A8H7VMX8</accession>
<comment type="caution">
    <text evidence="3">The sequence shown here is derived from an EMBL/GenBank/DDBJ whole genome shotgun (WGS) entry which is preliminary data.</text>
</comment>
<dbReference type="Pfam" id="PF12937">
    <property type="entry name" value="F-box-like"/>
    <property type="match status" value="1"/>
</dbReference>
<feature type="compositionally biased region" description="Basic and acidic residues" evidence="1">
    <location>
        <begin position="12"/>
        <end position="23"/>
    </location>
</feature>
<feature type="region of interest" description="Disordered" evidence="1">
    <location>
        <begin position="1"/>
        <end position="24"/>
    </location>
</feature>
<organism evidence="3 4">
    <name type="scientific">Circinella minor</name>
    <dbReference type="NCBI Taxonomy" id="1195481"/>
    <lineage>
        <taxon>Eukaryota</taxon>
        <taxon>Fungi</taxon>
        <taxon>Fungi incertae sedis</taxon>
        <taxon>Mucoromycota</taxon>
        <taxon>Mucoromycotina</taxon>
        <taxon>Mucoromycetes</taxon>
        <taxon>Mucorales</taxon>
        <taxon>Lichtheimiaceae</taxon>
        <taxon>Circinella</taxon>
    </lineage>
</organism>